<evidence type="ECO:0000313" key="2">
    <source>
        <dbReference type="EMBL" id="EEH50126.2"/>
    </source>
</evidence>
<dbReference type="SUPFAM" id="SSF53254">
    <property type="entry name" value="Phosphoglycerate mutase-like"/>
    <property type="match status" value="1"/>
</dbReference>
<protein>
    <recommendedName>
        <fullName evidence="4">Acid phosphatase</fullName>
    </recommendedName>
</protein>
<proteinExistence type="predicted"/>
<dbReference type="EMBL" id="KN275964">
    <property type="protein sequence ID" value="EEH50126.2"/>
    <property type="molecule type" value="Genomic_DNA"/>
</dbReference>
<gene>
    <name evidence="2" type="ORF">PADG_06205</name>
</gene>
<dbReference type="Proteomes" id="UP000001628">
    <property type="component" value="Unassembled WGS sequence"/>
</dbReference>
<dbReference type="OrthoDB" id="10262962at2759"/>
<dbReference type="HOGENOM" id="CLU_030126_0_0_1"/>
<dbReference type="GeneID" id="22584988"/>
<dbReference type="InParanoid" id="C1GGY6"/>
<reference evidence="2 3" key="1">
    <citation type="journal article" date="2011" name="PLoS Genet.">
        <title>Comparative genomic analysis of human fungal pathogens causing paracoccidioidomycosis.</title>
        <authorList>
            <person name="Desjardins C.A."/>
            <person name="Champion M.D."/>
            <person name="Holder J.W."/>
            <person name="Muszewska A."/>
            <person name="Goldberg J."/>
            <person name="Bailao A.M."/>
            <person name="Brigido M.M."/>
            <person name="Ferreira M.E."/>
            <person name="Garcia A.M."/>
            <person name="Grynberg M."/>
            <person name="Gujja S."/>
            <person name="Heiman D.I."/>
            <person name="Henn M.R."/>
            <person name="Kodira C.D."/>
            <person name="Leon-Narvaez H."/>
            <person name="Longo L.V."/>
            <person name="Ma L.J."/>
            <person name="Malavazi I."/>
            <person name="Matsuo A.L."/>
            <person name="Morais F.V."/>
            <person name="Pereira M."/>
            <person name="Rodriguez-Brito S."/>
            <person name="Sakthikumar S."/>
            <person name="Salem-Izacc S.M."/>
            <person name="Sykes S.M."/>
            <person name="Teixeira M.M."/>
            <person name="Vallejo M.C."/>
            <person name="Walter M.E."/>
            <person name="Yandava C."/>
            <person name="Young S."/>
            <person name="Zeng Q."/>
            <person name="Zucker J."/>
            <person name="Felipe M.S."/>
            <person name="Goldman G.H."/>
            <person name="Haas B.J."/>
            <person name="McEwen J.G."/>
            <person name="Nino-Vega G."/>
            <person name="Puccia R."/>
            <person name="San-Blas G."/>
            <person name="Soares C.M."/>
            <person name="Birren B.W."/>
            <person name="Cuomo C.A."/>
        </authorList>
    </citation>
    <scope>NUCLEOTIDE SEQUENCE [LARGE SCALE GENOMIC DNA]</scope>
    <source>
        <strain evidence="2 3">Pb18</strain>
    </source>
</reference>
<organism evidence="2 3">
    <name type="scientific">Paracoccidioides brasiliensis (strain Pb18)</name>
    <dbReference type="NCBI Taxonomy" id="502780"/>
    <lineage>
        <taxon>Eukaryota</taxon>
        <taxon>Fungi</taxon>
        <taxon>Dikarya</taxon>
        <taxon>Ascomycota</taxon>
        <taxon>Pezizomycotina</taxon>
        <taxon>Eurotiomycetes</taxon>
        <taxon>Eurotiomycetidae</taxon>
        <taxon>Onygenales</taxon>
        <taxon>Ajellomycetaceae</taxon>
        <taxon>Paracoccidioides</taxon>
    </lineage>
</organism>
<dbReference type="eggNOG" id="ENOG502RA4W">
    <property type="taxonomic scope" value="Eukaryota"/>
</dbReference>
<evidence type="ECO:0000313" key="3">
    <source>
        <dbReference type="Proteomes" id="UP000001628"/>
    </source>
</evidence>
<dbReference type="AlphaFoldDB" id="C1GGY6"/>
<dbReference type="PANTHER" id="PTHR11567:SF195">
    <property type="entry name" value="ACID PHOSPHATASE, PUTATIVE (AFU_ORTHOLOGUE AFUA_3G14570)-RELATED"/>
    <property type="match status" value="1"/>
</dbReference>
<keyword evidence="1" id="KW-0812">Transmembrane</keyword>
<accession>C1GGY6</accession>
<dbReference type="KEGG" id="pbn:PADG_06205"/>
<keyword evidence="1" id="KW-0472">Membrane</keyword>
<name>C1GGY6_PARBD</name>
<dbReference type="OMA" id="RHNIAHD"/>
<dbReference type="Gene3D" id="3.40.50.1240">
    <property type="entry name" value="Phosphoglycerate mutase-like"/>
    <property type="match status" value="1"/>
</dbReference>
<dbReference type="VEuPathDB" id="FungiDB:PADG_06205"/>
<evidence type="ECO:0008006" key="4">
    <source>
        <dbReference type="Google" id="ProtNLM"/>
    </source>
</evidence>
<sequence length="528" mass="58778">MAFISSSSWLYVSILLIFIVLDYSLRGAINMVINAGVLRLSSWFPFLSVLATQHSEAVDVSWYPPKSTAINNVDSLMNMTGVYGFIFNSSKTPDAQYGIYNLCNMPHVRKTEYGIPSKEYKLQYVEVMHRHHKRTVYASNSFPVESYEWHCNDEGLFHFGQPVSGHSSAQTYWDVFENPINPFRAFGFKGTCTFPQITREGLDDSWQHGRDIYGVYHDLLHFLPSQLDLEKLSFRVTSNVITSQVASMVINGMYNSEHAVPLAVESPSIDSLEPKYLCPRSRNLFSAARITPNTSWSKHLTLSAPLLAYLDSISGVSPDAQDWHQDVDHYFDNLSARLCHSKPLPCSLSDSSKCVSQADADSIFRLGEFEYSYIYRDAPTSLAASAGSMGVFIAELAQHIRDQIAGNDGGRIYRHNVAHDGSLSRVLSVLQVDVMVWPGMGAEVVFELYRKLETEGEGSRNAATTRGDGNCGIGSYVVRVLFGGRVLTSSSPELGVLDMVPAEKLLGYFDELVGERAAKVKGLCEERS</sequence>
<dbReference type="InterPro" id="IPR050645">
    <property type="entry name" value="Histidine_acid_phosphatase"/>
</dbReference>
<dbReference type="RefSeq" id="XP_010761647.1">
    <property type="nucleotide sequence ID" value="XM_010763345.1"/>
</dbReference>
<dbReference type="GO" id="GO:0016791">
    <property type="term" value="F:phosphatase activity"/>
    <property type="evidence" value="ECO:0007669"/>
    <property type="project" value="TreeGrafter"/>
</dbReference>
<feature type="transmembrane region" description="Helical" evidence="1">
    <location>
        <begin position="6"/>
        <end position="25"/>
    </location>
</feature>
<dbReference type="PANTHER" id="PTHR11567">
    <property type="entry name" value="ACID PHOSPHATASE-RELATED"/>
    <property type="match status" value="1"/>
</dbReference>
<keyword evidence="1" id="KW-1133">Transmembrane helix</keyword>
<keyword evidence="3" id="KW-1185">Reference proteome</keyword>
<dbReference type="InterPro" id="IPR029033">
    <property type="entry name" value="His_PPase_superfam"/>
</dbReference>
<evidence type="ECO:0000256" key="1">
    <source>
        <dbReference type="SAM" id="Phobius"/>
    </source>
</evidence>